<accession>A0A8C5S2S7</accession>
<evidence type="ECO:0000259" key="1">
    <source>
        <dbReference type="Pfam" id="PF00248"/>
    </source>
</evidence>
<dbReference type="InterPro" id="IPR036812">
    <property type="entry name" value="NAD(P)_OxRdtase_dom_sf"/>
</dbReference>
<feature type="domain" description="NADP-dependent oxidoreductase" evidence="1">
    <location>
        <begin position="44"/>
        <end position="120"/>
    </location>
</feature>
<dbReference type="Gene3D" id="3.20.20.100">
    <property type="entry name" value="NADP-dependent oxidoreductase domain"/>
    <property type="match status" value="1"/>
</dbReference>
<proteinExistence type="predicted"/>
<dbReference type="GO" id="GO:0016491">
    <property type="term" value="F:oxidoreductase activity"/>
    <property type="evidence" value="ECO:0007669"/>
    <property type="project" value="InterPro"/>
</dbReference>
<dbReference type="Ensembl" id="ENSLLTT00000010981.1">
    <property type="protein sequence ID" value="ENSLLTP00000010588.1"/>
    <property type="gene ID" value="ENSLLTG00000008110.1"/>
</dbReference>
<reference evidence="2" key="1">
    <citation type="submission" date="2025-08" db="UniProtKB">
        <authorList>
            <consortium name="Ensembl"/>
        </authorList>
    </citation>
    <scope>IDENTIFICATION</scope>
</reference>
<dbReference type="SUPFAM" id="SSF51430">
    <property type="entry name" value="NAD(P)-linked oxidoreductase"/>
    <property type="match status" value="1"/>
</dbReference>
<reference evidence="2" key="2">
    <citation type="submission" date="2025-09" db="UniProtKB">
        <authorList>
            <consortium name="Ensembl"/>
        </authorList>
    </citation>
    <scope>IDENTIFICATION</scope>
</reference>
<dbReference type="PANTHER" id="PTHR43827">
    <property type="entry name" value="2,5-DIKETO-D-GLUCONIC ACID REDUCTASE"/>
    <property type="match status" value="1"/>
</dbReference>
<dbReference type="InterPro" id="IPR023210">
    <property type="entry name" value="NADP_OxRdtase_dom"/>
</dbReference>
<name>A0A8C5S2S7_LATLA</name>
<sequence length="134" mass="15509">MKLYLIWAKFGLKVWEKKDSCRQHLNHKILPADPRGTSHQGGYSHKAVVYALQKCGIRHIDTAKRYGCESLLQKAIKESGIAREDLWITTKLWHADYGYDKTKQACLESCNRLGVEYLGMKLGFVCFLFLFRLL</sequence>
<dbReference type="AlphaFoldDB" id="A0A8C5S2S7"/>
<dbReference type="Proteomes" id="UP000694406">
    <property type="component" value="Unplaced"/>
</dbReference>
<keyword evidence="3" id="KW-1185">Reference proteome</keyword>
<dbReference type="Pfam" id="PF00248">
    <property type="entry name" value="Aldo_ket_red"/>
    <property type="match status" value="1"/>
</dbReference>
<dbReference type="PANTHER" id="PTHR43827:SF10">
    <property type="entry name" value="ZGC:110366"/>
    <property type="match status" value="1"/>
</dbReference>
<evidence type="ECO:0000313" key="3">
    <source>
        <dbReference type="Proteomes" id="UP000694406"/>
    </source>
</evidence>
<organism evidence="2 3">
    <name type="scientific">Laticauda laticaudata</name>
    <name type="common">Blue-ringed sea krait</name>
    <name type="synonym">Blue-lipped sea krait</name>
    <dbReference type="NCBI Taxonomy" id="8630"/>
    <lineage>
        <taxon>Eukaryota</taxon>
        <taxon>Metazoa</taxon>
        <taxon>Chordata</taxon>
        <taxon>Craniata</taxon>
        <taxon>Vertebrata</taxon>
        <taxon>Euteleostomi</taxon>
        <taxon>Lepidosauria</taxon>
        <taxon>Squamata</taxon>
        <taxon>Bifurcata</taxon>
        <taxon>Unidentata</taxon>
        <taxon>Episquamata</taxon>
        <taxon>Toxicofera</taxon>
        <taxon>Serpentes</taxon>
        <taxon>Colubroidea</taxon>
        <taxon>Elapidae</taxon>
        <taxon>Laticaudinae</taxon>
        <taxon>Laticauda</taxon>
    </lineage>
</organism>
<dbReference type="GeneTree" id="ENSGT00940000164809"/>
<evidence type="ECO:0000313" key="2">
    <source>
        <dbReference type="Ensembl" id="ENSLLTP00000010588.1"/>
    </source>
</evidence>
<dbReference type="InterPro" id="IPR020471">
    <property type="entry name" value="AKR"/>
</dbReference>
<protein>
    <recommendedName>
        <fullName evidence="1">NADP-dependent oxidoreductase domain-containing protein</fullName>
    </recommendedName>
</protein>